<feature type="compositionally biased region" description="Basic and acidic residues" evidence="1">
    <location>
        <begin position="1"/>
        <end position="32"/>
    </location>
</feature>
<dbReference type="STRING" id="561177.ANHYDRO_00856"/>
<sequence length="97" mass="11099">MPAEGKLVESESKDVYLRFPTDPKDDEKDSEKGSASTPSPKKEKTKRLINLLKIQKKVRMVKIIQMNLTLHLMKTLNILPIIQAMSNQKVILAKIRK</sequence>
<evidence type="ECO:0000256" key="1">
    <source>
        <dbReference type="SAM" id="MobiDB-lite"/>
    </source>
</evidence>
<reference evidence="2 3" key="2">
    <citation type="submission" date="2008-10" db="EMBL/GenBank/DDBJ databases">
        <title>Draft genome sequence of Anaerococcus hydrogenalis (DSM 7454).</title>
        <authorList>
            <person name="Sudarsanam P."/>
            <person name="Ley R."/>
            <person name="Guruge J."/>
            <person name="Turnbaugh P.J."/>
            <person name="Mahowald M."/>
            <person name="Liep D."/>
            <person name="Gordon J."/>
        </authorList>
    </citation>
    <scope>NUCLEOTIDE SEQUENCE [LARGE SCALE GENOMIC DNA]</scope>
    <source>
        <strain evidence="2 3">DSM 7454</strain>
    </source>
</reference>
<name>B6W8M8_9FIRM</name>
<accession>B6W8M8</accession>
<reference evidence="2 3" key="1">
    <citation type="submission" date="2008-09" db="EMBL/GenBank/DDBJ databases">
        <authorList>
            <person name="Fulton L."/>
            <person name="Clifton S."/>
            <person name="Fulton B."/>
            <person name="Xu J."/>
            <person name="Minx P."/>
            <person name="Pepin K.H."/>
            <person name="Johnson M."/>
            <person name="Thiruvilangam P."/>
            <person name="Bhonagiri V."/>
            <person name="Nash W.E."/>
            <person name="Mardis E.R."/>
            <person name="Wilson R.K."/>
        </authorList>
    </citation>
    <scope>NUCLEOTIDE SEQUENCE [LARGE SCALE GENOMIC DNA]</scope>
    <source>
        <strain evidence="2 3">DSM 7454</strain>
    </source>
</reference>
<feature type="region of interest" description="Disordered" evidence="1">
    <location>
        <begin position="1"/>
        <end position="44"/>
    </location>
</feature>
<dbReference type="EMBL" id="ABXA01000020">
    <property type="protein sequence ID" value="EEB36204.1"/>
    <property type="molecule type" value="Genomic_DNA"/>
</dbReference>
<dbReference type="AlphaFoldDB" id="B6W8M8"/>
<comment type="caution">
    <text evidence="2">The sequence shown here is derived from an EMBL/GenBank/DDBJ whole genome shotgun (WGS) entry which is preliminary data.</text>
</comment>
<evidence type="ECO:0000313" key="2">
    <source>
        <dbReference type="EMBL" id="EEB36204.1"/>
    </source>
</evidence>
<gene>
    <name evidence="2" type="ORF">ANHYDRO_00856</name>
</gene>
<dbReference type="Proteomes" id="UP000005451">
    <property type="component" value="Unassembled WGS sequence"/>
</dbReference>
<evidence type="ECO:0000313" key="3">
    <source>
        <dbReference type="Proteomes" id="UP000005451"/>
    </source>
</evidence>
<organism evidence="2 3">
    <name type="scientific">Anaerococcus hydrogenalis DSM 7454</name>
    <dbReference type="NCBI Taxonomy" id="561177"/>
    <lineage>
        <taxon>Bacteria</taxon>
        <taxon>Bacillati</taxon>
        <taxon>Bacillota</taxon>
        <taxon>Tissierellia</taxon>
        <taxon>Tissierellales</taxon>
        <taxon>Peptoniphilaceae</taxon>
        <taxon>Anaerococcus</taxon>
    </lineage>
</organism>
<proteinExistence type="predicted"/>
<protein>
    <submittedName>
        <fullName evidence="2">Uncharacterized protein</fullName>
    </submittedName>
</protein>